<dbReference type="PANTHER" id="PTHR34069">
    <property type="entry name" value="3-OXOACYL-[ACYL-CARRIER-PROTEIN] SYNTHASE 3"/>
    <property type="match status" value="1"/>
</dbReference>
<keyword evidence="13" id="KW-1185">Reference proteome</keyword>
<keyword evidence="6 9" id="KW-0443">Lipid metabolism</keyword>
<feature type="domain" description="Beta-ketoacyl-[acyl-carrier-protein] synthase III N-terminal" evidence="11">
    <location>
        <begin position="108"/>
        <end position="177"/>
    </location>
</feature>
<feature type="active site" evidence="9">
    <location>
        <position position="249"/>
    </location>
</feature>
<dbReference type="InterPro" id="IPR013751">
    <property type="entry name" value="ACP_syn_III_N"/>
</dbReference>
<comment type="catalytic activity">
    <reaction evidence="9">
        <text>malonyl-[ACP] + acetyl-CoA + H(+) = 3-oxobutanoyl-[ACP] + CO2 + CoA</text>
        <dbReference type="Rhea" id="RHEA:12080"/>
        <dbReference type="Rhea" id="RHEA-COMP:9623"/>
        <dbReference type="Rhea" id="RHEA-COMP:9625"/>
        <dbReference type="ChEBI" id="CHEBI:15378"/>
        <dbReference type="ChEBI" id="CHEBI:16526"/>
        <dbReference type="ChEBI" id="CHEBI:57287"/>
        <dbReference type="ChEBI" id="CHEBI:57288"/>
        <dbReference type="ChEBI" id="CHEBI:78449"/>
        <dbReference type="ChEBI" id="CHEBI:78450"/>
        <dbReference type="EC" id="2.3.1.180"/>
    </reaction>
</comment>
<dbReference type="AlphaFoldDB" id="A0A4R7ZB51"/>
<dbReference type="NCBIfam" id="NF006829">
    <property type="entry name" value="PRK09352.1"/>
    <property type="match status" value="1"/>
</dbReference>
<dbReference type="Proteomes" id="UP000294743">
    <property type="component" value="Unassembled WGS sequence"/>
</dbReference>
<keyword evidence="9" id="KW-0511">Multifunctional enzyme</keyword>
<comment type="caution">
    <text evidence="12">The sequence shown here is derived from an EMBL/GenBank/DDBJ whole genome shotgun (WGS) entry which is preliminary data.</text>
</comment>
<dbReference type="RefSeq" id="WP_134170435.1">
    <property type="nucleotide sequence ID" value="NZ_SODD01000033.1"/>
</dbReference>
<dbReference type="CDD" id="cd00830">
    <property type="entry name" value="KAS_III"/>
    <property type="match status" value="1"/>
</dbReference>
<evidence type="ECO:0000256" key="6">
    <source>
        <dbReference type="ARBA" id="ARBA00023098"/>
    </source>
</evidence>
<keyword evidence="2 9" id="KW-0963">Cytoplasm</keyword>
<dbReference type="GO" id="GO:0005737">
    <property type="term" value="C:cytoplasm"/>
    <property type="evidence" value="ECO:0007669"/>
    <property type="project" value="UniProtKB-SubCell"/>
</dbReference>
<comment type="subunit">
    <text evidence="9">Homodimer.</text>
</comment>
<evidence type="ECO:0000313" key="13">
    <source>
        <dbReference type="Proteomes" id="UP000294743"/>
    </source>
</evidence>
<accession>A0A4R7ZB51</accession>
<proteinExistence type="inferred from homology"/>
<dbReference type="InterPro" id="IPR004655">
    <property type="entry name" value="FabH"/>
</dbReference>
<dbReference type="GO" id="GO:0004315">
    <property type="term" value="F:3-oxoacyl-[acyl-carrier-protein] synthase activity"/>
    <property type="evidence" value="ECO:0007669"/>
    <property type="project" value="InterPro"/>
</dbReference>
<evidence type="ECO:0000256" key="9">
    <source>
        <dbReference type="HAMAP-Rule" id="MF_01815"/>
    </source>
</evidence>
<evidence type="ECO:0000313" key="12">
    <source>
        <dbReference type="EMBL" id="TDW14723.1"/>
    </source>
</evidence>
<organism evidence="12 13">
    <name type="scientific">Breznakia blatticola</name>
    <dbReference type="NCBI Taxonomy" id="1754012"/>
    <lineage>
        <taxon>Bacteria</taxon>
        <taxon>Bacillati</taxon>
        <taxon>Bacillota</taxon>
        <taxon>Erysipelotrichia</taxon>
        <taxon>Erysipelotrichales</taxon>
        <taxon>Erysipelotrichaceae</taxon>
        <taxon>Breznakia</taxon>
    </lineage>
</organism>
<reference evidence="12 13" key="1">
    <citation type="submission" date="2019-03" db="EMBL/GenBank/DDBJ databases">
        <title>Genomic Encyclopedia of Type Strains, Phase IV (KMG-IV): sequencing the most valuable type-strain genomes for metagenomic binning, comparative biology and taxonomic classification.</title>
        <authorList>
            <person name="Goeker M."/>
        </authorList>
    </citation>
    <scope>NUCLEOTIDE SEQUENCE [LARGE SCALE GENOMIC DNA]</scope>
    <source>
        <strain evidence="12 13">DSM 28867</strain>
    </source>
</reference>
<keyword evidence="3 9" id="KW-0444">Lipid biosynthesis</keyword>
<evidence type="ECO:0000256" key="4">
    <source>
        <dbReference type="ARBA" id="ARBA00022679"/>
    </source>
</evidence>
<evidence type="ECO:0000259" key="11">
    <source>
        <dbReference type="Pfam" id="PF08545"/>
    </source>
</evidence>
<feature type="active site" evidence="9">
    <location>
        <position position="114"/>
    </location>
</feature>
<comment type="function">
    <text evidence="9">Catalyzes the condensation reaction of fatty acid synthesis by the addition to an acyl acceptor of two carbons from malonyl-ACP. Catalyzes the first condensation reaction which initiates fatty acid synthesis and may therefore play a role in governing the total rate of fatty acid production. Possesses both acetoacetyl-ACP synthase and acetyl transacylase activities. Its substrate specificity determines the biosynthesis of branched-chain and/or straight-chain of fatty acids.</text>
</comment>
<dbReference type="GO" id="GO:0033818">
    <property type="term" value="F:beta-ketoacyl-acyl-carrier-protein synthase III activity"/>
    <property type="evidence" value="ECO:0007669"/>
    <property type="project" value="UniProtKB-UniRule"/>
</dbReference>
<feature type="region of interest" description="ACP-binding" evidence="9">
    <location>
        <begin position="250"/>
        <end position="254"/>
    </location>
</feature>
<feature type="domain" description="Beta-ketoacyl-[acyl-carrier-protein] synthase III C-terminal" evidence="10">
    <location>
        <begin position="233"/>
        <end position="321"/>
    </location>
</feature>
<dbReference type="GO" id="GO:0044550">
    <property type="term" value="P:secondary metabolite biosynthetic process"/>
    <property type="evidence" value="ECO:0007669"/>
    <property type="project" value="TreeGrafter"/>
</dbReference>
<protein>
    <recommendedName>
        <fullName evidence="9">Beta-ketoacyl-[acyl-carrier-protein] synthase III</fullName>
        <shortName evidence="9">Beta-ketoacyl-ACP synthase III</shortName>
        <shortName evidence="9">KAS III</shortName>
        <ecNumber evidence="9">2.3.1.180</ecNumber>
    </recommendedName>
    <alternativeName>
        <fullName evidence="9">3-oxoacyl-[acyl-carrier-protein] synthase 3</fullName>
    </alternativeName>
    <alternativeName>
        <fullName evidence="9">3-oxoacyl-[acyl-carrier-protein] synthase III</fullName>
    </alternativeName>
</protein>
<dbReference type="Pfam" id="PF08545">
    <property type="entry name" value="ACP_syn_III"/>
    <property type="match status" value="1"/>
</dbReference>
<comment type="domain">
    <text evidence="9">The last Arg residue of the ACP-binding site is essential for the weak association between ACP/AcpP and FabH.</text>
</comment>
<feature type="active site" evidence="9">
    <location>
        <position position="279"/>
    </location>
</feature>
<keyword evidence="7 9" id="KW-0275">Fatty acid biosynthesis</keyword>
<evidence type="ECO:0000256" key="5">
    <source>
        <dbReference type="ARBA" id="ARBA00022832"/>
    </source>
</evidence>
<evidence type="ECO:0000259" key="10">
    <source>
        <dbReference type="Pfam" id="PF08541"/>
    </source>
</evidence>
<dbReference type="Gene3D" id="3.40.47.10">
    <property type="match status" value="1"/>
</dbReference>
<dbReference type="Pfam" id="PF08541">
    <property type="entry name" value="ACP_syn_III_C"/>
    <property type="match status" value="1"/>
</dbReference>
<evidence type="ECO:0000256" key="3">
    <source>
        <dbReference type="ARBA" id="ARBA00022516"/>
    </source>
</evidence>
<comment type="similarity">
    <text evidence="1 9">Belongs to the thiolase-like superfamily. FabH family.</text>
</comment>
<keyword evidence="8 9" id="KW-0012">Acyltransferase</keyword>
<dbReference type="UniPathway" id="UPA00094"/>
<dbReference type="InterPro" id="IPR016039">
    <property type="entry name" value="Thiolase-like"/>
</dbReference>
<keyword evidence="4 9" id="KW-0808">Transferase</keyword>
<evidence type="ECO:0000256" key="7">
    <source>
        <dbReference type="ARBA" id="ARBA00023160"/>
    </source>
</evidence>
<keyword evidence="5 9" id="KW-0276">Fatty acid metabolism</keyword>
<dbReference type="PANTHER" id="PTHR34069:SF2">
    <property type="entry name" value="BETA-KETOACYL-[ACYL-CARRIER-PROTEIN] SYNTHASE III"/>
    <property type="match status" value="1"/>
</dbReference>
<evidence type="ECO:0000256" key="2">
    <source>
        <dbReference type="ARBA" id="ARBA00022490"/>
    </source>
</evidence>
<dbReference type="OrthoDB" id="9815506at2"/>
<evidence type="ECO:0000256" key="8">
    <source>
        <dbReference type="ARBA" id="ARBA00023315"/>
    </source>
</evidence>
<dbReference type="EC" id="2.3.1.180" evidence="9"/>
<sequence>MKNRKVLGSGYALGAHTVDNDAMSTIVDTNDEWIVSRTGIKERRISTDENTSDLATKAAKMAIENAKIDPKDIDLLICATMTPDNITPSTACIIQGKLGLQDVKMMAFDLSAACTGFVYALQVASYMLSEYTCALVVGVDLNSKIVDYTDRNTCILFGDGAGAVVMSQEETDKQMFHYANATGDMQGQLICPGLPTHDLLKNGNHEIGYLYQNGSEVFRFAVKALQEAVEAVLEKANMRIEDVDVLIPHQANIRIINNVTKRMKIDDAKVFTNLHKYGNTSGGSIPIALAEAIEQGIVCEGKTVVVVGFGAGFTCAASLIEF</sequence>
<dbReference type="GO" id="GO:0006633">
    <property type="term" value="P:fatty acid biosynthetic process"/>
    <property type="evidence" value="ECO:0007669"/>
    <property type="project" value="UniProtKB-UniRule"/>
</dbReference>
<evidence type="ECO:0000256" key="1">
    <source>
        <dbReference type="ARBA" id="ARBA00008642"/>
    </source>
</evidence>
<gene>
    <name evidence="9" type="primary">fabH</name>
    <name evidence="12" type="ORF">EDD63_1336</name>
</gene>
<dbReference type="HAMAP" id="MF_01815">
    <property type="entry name" value="FabH"/>
    <property type="match status" value="1"/>
</dbReference>
<comment type="pathway">
    <text evidence="9">Lipid metabolism; fatty acid biosynthesis.</text>
</comment>
<dbReference type="SUPFAM" id="SSF53901">
    <property type="entry name" value="Thiolase-like"/>
    <property type="match status" value="1"/>
</dbReference>
<dbReference type="InterPro" id="IPR013747">
    <property type="entry name" value="ACP_syn_III_C"/>
</dbReference>
<comment type="subcellular location">
    <subcellularLocation>
        <location evidence="9">Cytoplasm</location>
    </subcellularLocation>
</comment>
<name>A0A4R7ZB51_9FIRM</name>
<dbReference type="EMBL" id="SODD01000033">
    <property type="protein sequence ID" value="TDW14723.1"/>
    <property type="molecule type" value="Genomic_DNA"/>
</dbReference>
<dbReference type="NCBIfam" id="TIGR00747">
    <property type="entry name" value="fabH"/>
    <property type="match status" value="1"/>
</dbReference>